<feature type="region of interest" description="Disordered" evidence="5">
    <location>
        <begin position="184"/>
        <end position="506"/>
    </location>
</feature>
<name>A0A0G4FZN3_9ALVE</name>
<dbReference type="CDD" id="cd02440">
    <property type="entry name" value="AdoMet_MTases"/>
    <property type="match status" value="1"/>
</dbReference>
<feature type="compositionally biased region" description="Basic and acidic residues" evidence="5">
    <location>
        <begin position="1098"/>
        <end position="1112"/>
    </location>
</feature>
<feature type="region of interest" description="Disordered" evidence="5">
    <location>
        <begin position="527"/>
        <end position="552"/>
    </location>
</feature>
<keyword evidence="2" id="KW-0489">Methyltransferase</keyword>
<feature type="compositionally biased region" description="Low complexity" evidence="5">
    <location>
        <begin position="609"/>
        <end position="627"/>
    </location>
</feature>
<feature type="compositionally biased region" description="Polar residues" evidence="5">
    <location>
        <begin position="911"/>
        <end position="936"/>
    </location>
</feature>
<feature type="compositionally biased region" description="Basic and acidic residues" evidence="5">
    <location>
        <begin position="371"/>
        <end position="405"/>
    </location>
</feature>
<dbReference type="InterPro" id="IPR026170">
    <property type="entry name" value="FAM173A/B"/>
</dbReference>
<feature type="region of interest" description="Disordered" evidence="5">
    <location>
        <begin position="118"/>
        <end position="138"/>
    </location>
</feature>
<feature type="compositionally biased region" description="Basic and acidic residues" evidence="5">
    <location>
        <begin position="1075"/>
        <end position="1087"/>
    </location>
</feature>
<feature type="compositionally biased region" description="Low complexity" evidence="5">
    <location>
        <begin position="1159"/>
        <end position="1171"/>
    </location>
</feature>
<feature type="compositionally biased region" description="Basic and acidic residues" evidence="5">
    <location>
        <begin position="679"/>
        <end position="691"/>
    </location>
</feature>
<feature type="compositionally biased region" description="Polar residues" evidence="5">
    <location>
        <begin position="225"/>
        <end position="238"/>
    </location>
</feature>
<accession>A0A0G4FZN3</accession>
<evidence type="ECO:0008006" key="7">
    <source>
        <dbReference type="Google" id="ProtNLM"/>
    </source>
</evidence>
<evidence type="ECO:0000313" key="6">
    <source>
        <dbReference type="EMBL" id="CEM20999.1"/>
    </source>
</evidence>
<dbReference type="InterPro" id="IPR029063">
    <property type="entry name" value="SAM-dependent_MTases_sf"/>
</dbReference>
<sequence>MSIDVSSPVGGDAMELIQMVRSLESASRLPVSIGNAMEKSANVVSSTSLHGSAQASAIRDKRIAADFAQKAKAAQRKRRVRELQATYFAGLPQGKPSRSDALPAFSRGVITAFGSARERVRRESGEGSHSSLQVTEGETDLPLDRERVGTSFVPGRSKFGPQNCFLAMRKREIKRMSRLITDESIQEEDEQAMMHAKGGPKRSGSYRLIRLSTHPQQEEEDSHSLFDSSPLPSCSGVPTQERKQESSSSSSSSGAPREKKAEEMQKPSASNPVDKAKKQKERERADSTQFPVLLKKIPTKHEDHQTETALYHRQQSHLSPQKMGETGWRFRLRPEGDTSTQGQEEAADLNANIQGRGRPVEKAAGGSRGSIRRDPPVTGDSRQRQQTEKEGETESPGRERADQHGSRRHLSHSHAMHPPPQPIQKKPVRLSTPLDPPRQSSNLLASSLPNNSVPLSTLSGRQSRQEGGNSRGRKSPLPLSHQHHHMKLPGHPLAPLPPHSTVPRTPSHAFVRSLTLFPEGLRLLENPDVPLSSSQPEEQVGNNENAHKEQVRDVSLTSSSLCLPFCIDFIRPPSTGGQRRLPRSRAMSRAGARTPILSPLNHPCPLPPGRSTLPSSSLPSDPTDPSDYFATVLHISSSSSKLKGGGEREGGGGDAREDKSNLATGVKADSTNPSPRSRPPKEAERERDRSATLKGPQRATAPTGVVEVVRAEDKLTHSEPPHPNLSSSSSSSTDTAGDQMASVARQLQASTQRLEASLQRQTEAVALPSQAPVSVIASLSTQRPAEETEKKDKRRTSHGTSKQLAPLPPPSKFLPRHSRARRSTAAAKSKLQVPTHAAARAGAPGKIRERENPKEKEKETTRRHSDPSPSTQGPPSSSSSESRGAVETEKKKEQSFSSSSSPSRKTEEKSIPNTTARSRKQSLSASAPDTHPTPQDVQPASSSTTSVPPSLSQSQSKRDHSQSLHAASARPQLTDTPNFGFSSSASSSQKKREEQKDLQQQPPYSDAGAPSPPSPMALLADELRKSREHRIAQDEAQKEKEKRQEQEKQDREKAEQKQKGGGRSPPISPARKQQQQRESEKEGKAAAEQKTMSTTKGESPRGRLKTIQERPPWRRTGSLDSQSPRRNSDAGSPSVSPNTSRKPSPHRRRSDPMRKGWKSSAPASPVRPASSMPLDVSPPRKSHSSSQEEDTTDPNKREGAPKTLTESASVSSLLSLSAVQPRGSELNVPTCPYVPVSESGMQRLIVAADLKKSDFLLDIGCGNGRLLAVAAQSVPGIRGMGVEIRRYLALEAARRLEGGANKSKRVREECRNISIVHGDIMRVDCSLATVVVAYLTQDLLAAVARKLEREMAPGCRIISILFSIPGWKTSKLKETPSGVYRYVLGEHRGTLPGEEKENLKGQHKQKEKASLQGNRKNSQTEETQQKSQPTREPWKN</sequence>
<feature type="compositionally biased region" description="Basic and acidic residues" evidence="5">
    <location>
        <begin position="644"/>
        <end position="660"/>
    </location>
</feature>
<dbReference type="Gene3D" id="3.40.50.150">
    <property type="entry name" value="Vaccinia Virus protein VP39"/>
    <property type="match status" value="1"/>
</dbReference>
<keyword evidence="4" id="KW-0949">S-adenosyl-L-methionine</keyword>
<evidence type="ECO:0000256" key="2">
    <source>
        <dbReference type="ARBA" id="ARBA00022603"/>
    </source>
</evidence>
<feature type="compositionally biased region" description="Polar residues" evidence="5">
    <location>
        <begin position="745"/>
        <end position="762"/>
    </location>
</feature>
<dbReference type="PANTHER" id="PTHR13610">
    <property type="entry name" value="METHYLTRANSFERASE DOMAIN-CONTAINING PROTEIN"/>
    <property type="match status" value="1"/>
</dbReference>
<organism evidence="6">
    <name type="scientific">Chromera velia CCMP2878</name>
    <dbReference type="NCBI Taxonomy" id="1169474"/>
    <lineage>
        <taxon>Eukaryota</taxon>
        <taxon>Sar</taxon>
        <taxon>Alveolata</taxon>
        <taxon>Colpodellida</taxon>
        <taxon>Chromeraceae</taxon>
        <taxon>Chromera</taxon>
    </lineage>
</organism>
<feature type="compositionally biased region" description="Polar residues" evidence="5">
    <location>
        <begin position="531"/>
        <end position="544"/>
    </location>
</feature>
<gene>
    <name evidence="6" type="ORF">Cvel_3969</name>
</gene>
<feature type="compositionally biased region" description="Basic and acidic residues" evidence="5">
    <location>
        <begin position="256"/>
        <end position="265"/>
    </location>
</feature>
<feature type="compositionally biased region" description="Basic and acidic residues" evidence="5">
    <location>
        <begin position="274"/>
        <end position="286"/>
    </location>
</feature>
<feature type="compositionally biased region" description="Basic residues" evidence="5">
    <location>
        <begin position="406"/>
        <end position="415"/>
    </location>
</feature>
<proteinExistence type="inferred from homology"/>
<evidence type="ECO:0000256" key="3">
    <source>
        <dbReference type="ARBA" id="ARBA00022679"/>
    </source>
</evidence>
<feature type="compositionally biased region" description="Basic and acidic residues" evidence="5">
    <location>
        <begin position="846"/>
        <end position="866"/>
    </location>
</feature>
<feature type="compositionally biased region" description="Polar residues" evidence="5">
    <location>
        <begin position="1118"/>
        <end position="1142"/>
    </location>
</feature>
<feature type="compositionally biased region" description="Low complexity" evidence="5">
    <location>
        <begin position="937"/>
        <end position="955"/>
    </location>
</feature>
<dbReference type="EMBL" id="CDMZ01000761">
    <property type="protein sequence ID" value="CEM20999.1"/>
    <property type="molecule type" value="Genomic_DNA"/>
</dbReference>
<dbReference type="GO" id="GO:0016279">
    <property type="term" value="F:protein-lysine N-methyltransferase activity"/>
    <property type="evidence" value="ECO:0007669"/>
    <property type="project" value="InterPro"/>
</dbReference>
<feature type="compositionally biased region" description="Low complexity" evidence="5">
    <location>
        <begin position="867"/>
        <end position="882"/>
    </location>
</feature>
<feature type="region of interest" description="Disordered" evidence="5">
    <location>
        <begin position="1391"/>
        <end position="1436"/>
    </location>
</feature>
<evidence type="ECO:0000256" key="1">
    <source>
        <dbReference type="ARBA" id="ARBA00010633"/>
    </source>
</evidence>
<dbReference type="VEuPathDB" id="CryptoDB:Cvel_3969"/>
<protein>
    <recommendedName>
        <fullName evidence="7">Methyltransferase domain-containing protein</fullName>
    </recommendedName>
</protein>
<evidence type="ECO:0000256" key="5">
    <source>
        <dbReference type="SAM" id="MobiDB-lite"/>
    </source>
</evidence>
<feature type="region of interest" description="Disordered" evidence="5">
    <location>
        <begin position="573"/>
        <end position="1210"/>
    </location>
</feature>
<feature type="compositionally biased region" description="Low complexity" evidence="5">
    <location>
        <begin position="440"/>
        <end position="459"/>
    </location>
</feature>
<reference evidence="6" key="1">
    <citation type="submission" date="2014-11" db="EMBL/GenBank/DDBJ databases">
        <authorList>
            <person name="Otto D Thomas"/>
            <person name="Naeem Raeece"/>
        </authorList>
    </citation>
    <scope>NUCLEOTIDE SEQUENCE</scope>
</reference>
<comment type="similarity">
    <text evidence="1">Belongs to the ANT/ATPSC lysine N-methyltransferase family.</text>
</comment>
<feature type="compositionally biased region" description="Polar residues" evidence="5">
    <location>
        <begin position="1411"/>
        <end position="1430"/>
    </location>
</feature>
<feature type="compositionally biased region" description="Polar residues" evidence="5">
    <location>
        <begin position="971"/>
        <end position="981"/>
    </location>
</feature>
<feature type="compositionally biased region" description="Basic and acidic residues" evidence="5">
    <location>
        <begin position="1391"/>
        <end position="1400"/>
    </location>
</feature>
<keyword evidence="3" id="KW-0808">Transferase</keyword>
<feature type="compositionally biased region" description="Basic and acidic residues" evidence="5">
    <location>
        <begin position="1021"/>
        <end position="1058"/>
    </location>
</feature>
<feature type="compositionally biased region" description="Basic and acidic residues" evidence="5">
    <location>
        <begin position="709"/>
        <end position="720"/>
    </location>
</feature>
<dbReference type="SUPFAM" id="SSF53335">
    <property type="entry name" value="S-adenosyl-L-methionine-dependent methyltransferases"/>
    <property type="match status" value="1"/>
</dbReference>
<dbReference type="PANTHER" id="PTHR13610:SF11">
    <property type="entry name" value="METHYLTRANSFERASE DOMAIN-CONTAINING PROTEIN"/>
    <property type="match status" value="1"/>
</dbReference>
<dbReference type="GO" id="GO:0032259">
    <property type="term" value="P:methylation"/>
    <property type="evidence" value="ECO:0007669"/>
    <property type="project" value="UniProtKB-KW"/>
</dbReference>
<feature type="compositionally biased region" description="Basic and acidic residues" evidence="5">
    <location>
        <begin position="884"/>
        <end position="894"/>
    </location>
</feature>
<evidence type="ECO:0000256" key="4">
    <source>
        <dbReference type="ARBA" id="ARBA00022691"/>
    </source>
</evidence>